<evidence type="ECO:0000313" key="1">
    <source>
        <dbReference type="EMBL" id="MFC0470067.1"/>
    </source>
</evidence>
<accession>A0ABV6K9T5</accession>
<evidence type="ECO:0000313" key="2">
    <source>
        <dbReference type="Proteomes" id="UP001589838"/>
    </source>
</evidence>
<gene>
    <name evidence="1" type="ORF">ACFFHM_05910</name>
</gene>
<dbReference type="Proteomes" id="UP001589838">
    <property type="component" value="Unassembled WGS sequence"/>
</dbReference>
<dbReference type="NCBIfam" id="NF045794">
    <property type="entry name" value="CsxC_fam"/>
    <property type="match status" value="1"/>
</dbReference>
<organism evidence="1 2">
    <name type="scientific">Halalkalibacter kiskunsagensis</name>
    <dbReference type="NCBI Taxonomy" id="1548599"/>
    <lineage>
        <taxon>Bacteria</taxon>
        <taxon>Bacillati</taxon>
        <taxon>Bacillota</taxon>
        <taxon>Bacilli</taxon>
        <taxon>Bacillales</taxon>
        <taxon>Bacillaceae</taxon>
        <taxon>Halalkalibacter</taxon>
    </lineage>
</organism>
<name>A0ABV6K9T5_9BACI</name>
<proteinExistence type="predicted"/>
<keyword evidence="2" id="KW-1185">Reference proteome</keyword>
<comment type="caution">
    <text evidence="1">The sequence shown here is derived from an EMBL/GenBank/DDBJ whole genome shotgun (WGS) entry which is preliminary data.</text>
</comment>
<dbReference type="EMBL" id="JBHLUX010000017">
    <property type="protein sequence ID" value="MFC0470067.1"/>
    <property type="molecule type" value="Genomic_DNA"/>
</dbReference>
<protein>
    <submittedName>
        <fullName evidence="1">CsxC family protein</fullName>
    </submittedName>
</protein>
<sequence>MEYYQNNFVKSRYGYKSSPVCNGKKGHAPKKQPMVHEKCPPLKPSDEAKVTHVSCDAFGLDLEGNELNVPVINASVALAEIEVAANVEAHIKLPTPATEIKNIRKNVSLTQCKAVPSFTGNGDVVSLFISGIIHKNIQYSDDSGYIRDYAADVPFHCTQTVPLVNPADPEFPSVKNTVIERRFINKKGHGADRCTHGQFNFEVFNEAIDCKLLAAVITEVDLLKDFDKFGRFNKITEKMEVVLFLKLLQDQQVAIGDHDNGGNGTAGTTVSARLQALRNRF</sequence>
<dbReference type="RefSeq" id="WP_335961338.1">
    <property type="nucleotide sequence ID" value="NZ_JAXBLX010000016.1"/>
</dbReference>
<reference evidence="1 2" key="1">
    <citation type="submission" date="2024-09" db="EMBL/GenBank/DDBJ databases">
        <authorList>
            <person name="Sun Q."/>
            <person name="Mori K."/>
        </authorList>
    </citation>
    <scope>NUCLEOTIDE SEQUENCE [LARGE SCALE GENOMIC DNA]</scope>
    <source>
        <strain evidence="1 2">NCAIM B.02610</strain>
    </source>
</reference>
<dbReference type="InterPro" id="IPR054845">
    <property type="entry name" value="Exosporium_prot_C"/>
</dbReference>